<proteinExistence type="predicted"/>
<reference evidence="4" key="1">
    <citation type="submission" date="2025-08" db="UniProtKB">
        <authorList>
            <consortium name="RefSeq"/>
        </authorList>
    </citation>
    <scope>IDENTIFICATION</scope>
    <source>
        <tissue evidence="4">Whole body</tissue>
    </source>
</reference>
<evidence type="ECO:0000259" key="2">
    <source>
        <dbReference type="Pfam" id="PF12596"/>
    </source>
</evidence>
<organism evidence="3 4">
    <name type="scientific">Sipha flava</name>
    <name type="common">yellow sugarcane aphid</name>
    <dbReference type="NCBI Taxonomy" id="143950"/>
    <lineage>
        <taxon>Eukaryota</taxon>
        <taxon>Metazoa</taxon>
        <taxon>Ecdysozoa</taxon>
        <taxon>Arthropoda</taxon>
        <taxon>Hexapoda</taxon>
        <taxon>Insecta</taxon>
        <taxon>Pterygota</taxon>
        <taxon>Neoptera</taxon>
        <taxon>Paraneoptera</taxon>
        <taxon>Hemiptera</taxon>
        <taxon>Sternorrhyncha</taxon>
        <taxon>Aphidomorpha</taxon>
        <taxon>Aphidoidea</taxon>
        <taxon>Aphididae</taxon>
        <taxon>Sipha</taxon>
    </lineage>
</organism>
<evidence type="ECO:0000313" key="4">
    <source>
        <dbReference type="RefSeq" id="XP_025409840.1"/>
    </source>
</evidence>
<accession>A0A8B8FHL4</accession>
<evidence type="ECO:0000259" key="1">
    <source>
        <dbReference type="Pfam" id="PF12017"/>
    </source>
</evidence>
<feature type="domain" description="Transposable element P transposase-like C-terminal" evidence="2">
    <location>
        <begin position="223"/>
        <end position="270"/>
    </location>
</feature>
<dbReference type="InterPro" id="IPR021896">
    <property type="entry name" value="THAP9-like_HTH"/>
</dbReference>
<name>A0A8B8FHL4_9HEMI</name>
<gene>
    <name evidence="4" type="primary">LOC112683151</name>
</gene>
<dbReference type="Pfam" id="PF12017">
    <property type="entry name" value="Tnp_P_element"/>
    <property type="match status" value="1"/>
</dbReference>
<protein>
    <submittedName>
        <fullName evidence="4">Uncharacterized protein LOC112683151</fullName>
    </submittedName>
</protein>
<feature type="domain" description="THAP9-like helix-turn-helix" evidence="1">
    <location>
        <begin position="126"/>
        <end position="195"/>
    </location>
</feature>
<dbReference type="Proteomes" id="UP000694846">
    <property type="component" value="Unplaced"/>
</dbReference>
<dbReference type="OrthoDB" id="6628944at2759"/>
<dbReference type="AlphaFoldDB" id="A0A8B8FHL4"/>
<dbReference type="RefSeq" id="XP_025409840.1">
    <property type="nucleotide sequence ID" value="XM_025554055.1"/>
</dbReference>
<dbReference type="GeneID" id="112683151"/>
<dbReference type="Pfam" id="PF12596">
    <property type="entry name" value="Tnp_P_element_C"/>
    <property type="match status" value="1"/>
</dbReference>
<evidence type="ECO:0000313" key="3">
    <source>
        <dbReference type="Proteomes" id="UP000694846"/>
    </source>
</evidence>
<sequence length="392" mass="46019">MEAKSSKQAHNEVITMTLNNREIQSSSNQSVLFDSTEEPPEIINYECLYKNLLKDHNKLKTDLRMQENELISVKNLNNTLLKSNESLRSKISEIHKDVNLLSIIMINQNSLIKEFKKSSVNLITRSIENEAKKYLSTVFSQNQIDLIMKKKKKVHWSRDEISKALTLRYFSKRAYIYVKNELNYPLPGILSLQRWARNIDLRNGVLGDVPINNVEHLEGSGSNTESDNESLLEIDKNKYENEEDAIEYLAGWVVKKYNLQFPELGLTTTQCNLEYLQEHDYRIPTSIHNLSYGSLIVPSQDFKNKINRIEWLIKKITKNQISKRPGVVKYLINKITHQMDIEEKYKPVIETYIKQRIFIGMRYLKQHQYLLIKKRKAKTQLLKLQILKRLMT</sequence>
<dbReference type="InterPro" id="IPR022242">
    <property type="entry name" value="TNP-like_C"/>
</dbReference>
<keyword evidence="3" id="KW-1185">Reference proteome</keyword>